<evidence type="ECO:0000313" key="3">
    <source>
        <dbReference type="Proteomes" id="UP000011715"/>
    </source>
</evidence>
<reference evidence="3" key="2">
    <citation type="submission" date="2010-05" db="EMBL/GenBank/DDBJ databases">
        <title>The genome sequence of Magnaporthe poae strain ATCC 64411.</title>
        <authorList>
            <person name="Ma L.-J."/>
            <person name="Dead R."/>
            <person name="Young S."/>
            <person name="Zeng Q."/>
            <person name="Koehrsen M."/>
            <person name="Alvarado L."/>
            <person name="Berlin A."/>
            <person name="Chapman S.B."/>
            <person name="Chen Z."/>
            <person name="Freedman E."/>
            <person name="Gellesch M."/>
            <person name="Goldberg J."/>
            <person name="Griggs A."/>
            <person name="Gujja S."/>
            <person name="Heilman E.R."/>
            <person name="Heiman D."/>
            <person name="Hepburn T."/>
            <person name="Howarth C."/>
            <person name="Jen D."/>
            <person name="Larson L."/>
            <person name="Mehta T."/>
            <person name="Neiman D."/>
            <person name="Pearson M."/>
            <person name="Roberts A."/>
            <person name="Saif S."/>
            <person name="Shea T."/>
            <person name="Shenoy N."/>
            <person name="Sisk P."/>
            <person name="Stolte C."/>
            <person name="Sykes S."/>
            <person name="Walk T."/>
            <person name="White J."/>
            <person name="Yandava C."/>
            <person name="Haas B."/>
            <person name="Nusbaum C."/>
            <person name="Birren B."/>
        </authorList>
    </citation>
    <scope>NUCLEOTIDE SEQUENCE [LARGE SCALE GENOMIC DNA]</scope>
    <source>
        <strain evidence="3">ATCC 64411 / 73-15</strain>
    </source>
</reference>
<dbReference type="VEuPathDB" id="FungiDB:MAPG_10780"/>
<dbReference type="EMBL" id="GL876978">
    <property type="protein sequence ID" value="KLU91831.1"/>
    <property type="molecule type" value="Genomic_DNA"/>
</dbReference>
<dbReference type="AlphaFoldDB" id="A0A0C4EDI0"/>
<reference evidence="2" key="4">
    <citation type="journal article" date="2015" name="G3 (Bethesda)">
        <title>Genome sequences of three phytopathogenic species of the Magnaporthaceae family of fungi.</title>
        <authorList>
            <person name="Okagaki L.H."/>
            <person name="Nunes C.C."/>
            <person name="Sailsbery J."/>
            <person name="Clay B."/>
            <person name="Brown D."/>
            <person name="John T."/>
            <person name="Oh Y."/>
            <person name="Young N."/>
            <person name="Fitzgerald M."/>
            <person name="Haas B.J."/>
            <person name="Zeng Q."/>
            <person name="Young S."/>
            <person name="Adiconis X."/>
            <person name="Fan L."/>
            <person name="Levin J.Z."/>
            <person name="Mitchell T.K."/>
            <person name="Okubara P.A."/>
            <person name="Farman M.L."/>
            <person name="Kohn L.M."/>
            <person name="Birren B."/>
            <person name="Ma L.-J."/>
            <person name="Dean R.A."/>
        </authorList>
    </citation>
    <scope>NUCLEOTIDE SEQUENCE</scope>
    <source>
        <strain evidence="2">ATCC 64411 / 73-15</strain>
    </source>
</reference>
<keyword evidence="3" id="KW-1185">Reference proteome</keyword>
<gene>
    <name evidence="1" type="ORF">MAPG_10780</name>
</gene>
<organism evidence="2 3">
    <name type="scientific">Magnaporthiopsis poae (strain ATCC 64411 / 73-15)</name>
    <name type="common">Kentucky bluegrass fungus</name>
    <name type="synonym">Magnaporthe poae</name>
    <dbReference type="NCBI Taxonomy" id="644358"/>
    <lineage>
        <taxon>Eukaryota</taxon>
        <taxon>Fungi</taxon>
        <taxon>Dikarya</taxon>
        <taxon>Ascomycota</taxon>
        <taxon>Pezizomycotina</taxon>
        <taxon>Sordariomycetes</taxon>
        <taxon>Sordariomycetidae</taxon>
        <taxon>Magnaporthales</taxon>
        <taxon>Magnaporthaceae</taxon>
        <taxon>Magnaporthiopsis</taxon>
    </lineage>
</organism>
<protein>
    <submittedName>
        <fullName evidence="1 2">Uncharacterized protein</fullName>
    </submittedName>
</protein>
<proteinExistence type="predicted"/>
<reference evidence="2" key="5">
    <citation type="submission" date="2015-06" db="UniProtKB">
        <authorList>
            <consortium name="EnsemblFungi"/>
        </authorList>
    </citation>
    <scope>IDENTIFICATION</scope>
    <source>
        <strain evidence="2">ATCC 64411</strain>
    </source>
</reference>
<evidence type="ECO:0000313" key="1">
    <source>
        <dbReference type="EMBL" id="KLU91831.1"/>
    </source>
</evidence>
<evidence type="ECO:0000313" key="2">
    <source>
        <dbReference type="EnsemblFungi" id="MAPG_10780T0"/>
    </source>
</evidence>
<sequence length="121" mass="13932">MAIRTITSNFSYLSSSAIRGLNGLLVAADVPGEKVGKRFSTFWHSSCIPFSVVRVQSLRRTSSTLYPASKTRLKLFILREWRRVLPECDGFARQRFIWCVNSARRRPRLPPQDHSARPCRH</sequence>
<reference evidence="1" key="3">
    <citation type="submission" date="2011-03" db="EMBL/GenBank/DDBJ databases">
        <title>Annotation of Magnaporthe poae ATCC 64411.</title>
        <authorList>
            <person name="Ma L.-J."/>
            <person name="Dead R."/>
            <person name="Young S.K."/>
            <person name="Zeng Q."/>
            <person name="Gargeya S."/>
            <person name="Fitzgerald M."/>
            <person name="Haas B."/>
            <person name="Abouelleil A."/>
            <person name="Alvarado L."/>
            <person name="Arachchi H.M."/>
            <person name="Berlin A."/>
            <person name="Brown A."/>
            <person name="Chapman S.B."/>
            <person name="Chen Z."/>
            <person name="Dunbar C."/>
            <person name="Freedman E."/>
            <person name="Gearin G."/>
            <person name="Gellesch M."/>
            <person name="Goldberg J."/>
            <person name="Griggs A."/>
            <person name="Gujja S."/>
            <person name="Heiman D."/>
            <person name="Howarth C."/>
            <person name="Larson L."/>
            <person name="Lui A."/>
            <person name="MacDonald P.J.P."/>
            <person name="Mehta T."/>
            <person name="Montmayeur A."/>
            <person name="Murphy C."/>
            <person name="Neiman D."/>
            <person name="Pearson M."/>
            <person name="Priest M."/>
            <person name="Roberts A."/>
            <person name="Saif S."/>
            <person name="Shea T."/>
            <person name="Shenoy N."/>
            <person name="Sisk P."/>
            <person name="Stolte C."/>
            <person name="Sykes S."/>
            <person name="Yandava C."/>
            <person name="Wortman J."/>
            <person name="Nusbaum C."/>
            <person name="Birren B."/>
        </authorList>
    </citation>
    <scope>NUCLEOTIDE SEQUENCE</scope>
    <source>
        <strain evidence="1">ATCC 64411</strain>
    </source>
</reference>
<dbReference type="EnsemblFungi" id="MAPG_10780T0">
    <property type="protein sequence ID" value="MAPG_10780T0"/>
    <property type="gene ID" value="MAPG_10780"/>
</dbReference>
<dbReference type="EMBL" id="ADBL01002664">
    <property type="status" value="NOT_ANNOTATED_CDS"/>
    <property type="molecule type" value="Genomic_DNA"/>
</dbReference>
<accession>A0A0C4EDI0</accession>
<name>A0A0C4EDI0_MAGP6</name>
<reference evidence="1" key="1">
    <citation type="submission" date="2010-05" db="EMBL/GenBank/DDBJ databases">
        <title>The Genome Sequence of Magnaporthe poae strain ATCC 64411.</title>
        <authorList>
            <consortium name="The Broad Institute Genome Sequencing Platform"/>
            <consortium name="Broad Institute Genome Sequencing Center for Infectious Disease"/>
            <person name="Ma L.-J."/>
            <person name="Dead R."/>
            <person name="Young S."/>
            <person name="Zeng Q."/>
            <person name="Koehrsen M."/>
            <person name="Alvarado L."/>
            <person name="Berlin A."/>
            <person name="Chapman S.B."/>
            <person name="Chen Z."/>
            <person name="Freedman E."/>
            <person name="Gellesch M."/>
            <person name="Goldberg J."/>
            <person name="Griggs A."/>
            <person name="Gujja S."/>
            <person name="Heilman E.R."/>
            <person name="Heiman D."/>
            <person name="Hepburn T."/>
            <person name="Howarth C."/>
            <person name="Jen D."/>
            <person name="Larson L."/>
            <person name="Mehta T."/>
            <person name="Neiman D."/>
            <person name="Pearson M."/>
            <person name="Roberts A."/>
            <person name="Saif S."/>
            <person name="Shea T."/>
            <person name="Shenoy N."/>
            <person name="Sisk P."/>
            <person name="Stolte C."/>
            <person name="Sykes S."/>
            <person name="Walk T."/>
            <person name="White J."/>
            <person name="Yandava C."/>
            <person name="Haas B."/>
            <person name="Nusbaum C."/>
            <person name="Birren B."/>
        </authorList>
    </citation>
    <scope>NUCLEOTIDE SEQUENCE</scope>
    <source>
        <strain evidence="1">ATCC 64411</strain>
    </source>
</reference>
<dbReference type="Proteomes" id="UP000011715">
    <property type="component" value="Unassembled WGS sequence"/>
</dbReference>